<organism evidence="1 2">
    <name type="scientific">Larkinella insperata</name>
    <dbReference type="NCBI Taxonomy" id="332158"/>
    <lineage>
        <taxon>Bacteria</taxon>
        <taxon>Pseudomonadati</taxon>
        <taxon>Bacteroidota</taxon>
        <taxon>Cytophagia</taxon>
        <taxon>Cytophagales</taxon>
        <taxon>Spirosomataceae</taxon>
        <taxon>Larkinella</taxon>
    </lineage>
</organism>
<evidence type="ECO:0000313" key="1">
    <source>
        <dbReference type="EMBL" id="MFD1145369.1"/>
    </source>
</evidence>
<gene>
    <name evidence="1" type="ORF">ACFQ4C_29860</name>
</gene>
<reference evidence="2" key="1">
    <citation type="journal article" date="2019" name="Int. J. Syst. Evol. Microbiol.">
        <title>The Global Catalogue of Microorganisms (GCM) 10K type strain sequencing project: providing services to taxonomists for standard genome sequencing and annotation.</title>
        <authorList>
            <consortium name="The Broad Institute Genomics Platform"/>
            <consortium name="The Broad Institute Genome Sequencing Center for Infectious Disease"/>
            <person name="Wu L."/>
            <person name="Ma J."/>
        </authorList>
    </citation>
    <scope>NUCLEOTIDE SEQUENCE [LARGE SCALE GENOMIC DNA]</scope>
    <source>
        <strain evidence="2">CCUG 55608</strain>
    </source>
</reference>
<name>A0ABW3QFL4_9BACT</name>
<sequence length="141" mass="15880">MRIGKLGQRLVYLRKDLSQRLGEDLSINDVAQKMGVKQHTLARLEGGRGAMDSLVIVLRYYRMQGYNTDWILEDENENTPMVVPSPKAMLSVVATLNKLRECVIEYSGELENQLKTIGLDPQRSQSFSKVADTDLMLPPGL</sequence>
<dbReference type="RefSeq" id="WP_134038365.1">
    <property type="nucleotide sequence ID" value="NZ_JBHTLP010000044.1"/>
</dbReference>
<comment type="caution">
    <text evidence="1">The sequence shown here is derived from an EMBL/GenBank/DDBJ whole genome shotgun (WGS) entry which is preliminary data.</text>
</comment>
<accession>A0ABW3QFL4</accession>
<dbReference type="Proteomes" id="UP001597116">
    <property type="component" value="Unassembled WGS sequence"/>
</dbReference>
<keyword evidence="2" id="KW-1185">Reference proteome</keyword>
<dbReference type="EMBL" id="JBHTLP010000044">
    <property type="protein sequence ID" value="MFD1145369.1"/>
    <property type="molecule type" value="Genomic_DNA"/>
</dbReference>
<dbReference type="InterPro" id="IPR001387">
    <property type="entry name" value="Cro/C1-type_HTH"/>
</dbReference>
<protein>
    <recommendedName>
        <fullName evidence="3">XRE family transcriptional regulator</fullName>
    </recommendedName>
</protein>
<evidence type="ECO:0008006" key="3">
    <source>
        <dbReference type="Google" id="ProtNLM"/>
    </source>
</evidence>
<proteinExistence type="predicted"/>
<evidence type="ECO:0000313" key="2">
    <source>
        <dbReference type="Proteomes" id="UP001597116"/>
    </source>
</evidence>
<dbReference type="Gene3D" id="1.10.260.40">
    <property type="entry name" value="lambda repressor-like DNA-binding domains"/>
    <property type="match status" value="1"/>
</dbReference>
<dbReference type="InterPro" id="IPR010982">
    <property type="entry name" value="Lambda_DNA-bd_dom_sf"/>
</dbReference>
<dbReference type="CDD" id="cd00093">
    <property type="entry name" value="HTH_XRE"/>
    <property type="match status" value="1"/>
</dbReference>
<dbReference type="SUPFAM" id="SSF47413">
    <property type="entry name" value="lambda repressor-like DNA-binding domains"/>
    <property type="match status" value="1"/>
</dbReference>